<reference evidence="2 3" key="1">
    <citation type="submission" date="2023-03" db="EMBL/GenBank/DDBJ databases">
        <title>Roseibium porphyridii sp. nov. and Roseibium rhodosorbium sp. nov. isolated from marine algae, Porphyridium cruentum and Rhodosorus marinus, respectively.</title>
        <authorList>
            <person name="Lee M.W."/>
            <person name="Choi B.J."/>
            <person name="Lee J.K."/>
            <person name="Choi D.G."/>
            <person name="Baek J.H."/>
            <person name="Bayburt H."/>
            <person name="Kim J.M."/>
            <person name="Han D.M."/>
            <person name="Kim K.H."/>
            <person name="Jeon C.O."/>
        </authorList>
    </citation>
    <scope>NUCLEOTIDE SEQUENCE [LARGE SCALE GENOMIC DNA]</scope>
    <source>
        <strain evidence="2 3">KMA01</strain>
    </source>
</reference>
<name>A0ABY8F866_9HYPH</name>
<protein>
    <submittedName>
        <fullName evidence="2">Uncharacterized protein</fullName>
    </submittedName>
</protein>
<evidence type="ECO:0000256" key="1">
    <source>
        <dbReference type="SAM" id="MobiDB-lite"/>
    </source>
</evidence>
<evidence type="ECO:0000313" key="2">
    <source>
        <dbReference type="EMBL" id="WFE91589.1"/>
    </source>
</evidence>
<feature type="region of interest" description="Disordered" evidence="1">
    <location>
        <begin position="1"/>
        <end position="22"/>
    </location>
</feature>
<dbReference type="EMBL" id="CP120863">
    <property type="protein sequence ID" value="WFE91589.1"/>
    <property type="molecule type" value="Genomic_DNA"/>
</dbReference>
<accession>A0ABY8F866</accession>
<sequence length="290" mass="31000">MDDQNDAAYAGEDAAPGPDAFLSGLTEDQRAFAADNGWRNAESVFSDFHALQDQLSSAVMLPGESASSDEKAAFYQDVSKSWTPENGYRFDLPEGLAEDFPYDQAFAEEASGWFQEAGLHPEAAQKLHDRWVGKMADHFAANTEAAHVTAQKQAETTQAAHQALIKEYGAPESDGYQNVVAKADRAMTGLKANGIDLSGWFSEKGALTTAGADGLQQVADPTAVKLLAFIHDSALAEDGLPGLNTGGNGTNPFASDSLSLKEQSEMLERNPAKARQMILAAGRDPALFRL</sequence>
<gene>
    <name evidence="2" type="ORF">K1718_09585</name>
</gene>
<dbReference type="RefSeq" id="WP_265684111.1">
    <property type="nucleotide sequence ID" value="NZ_CP120863.1"/>
</dbReference>
<dbReference type="Proteomes" id="UP001209803">
    <property type="component" value="Chromosome"/>
</dbReference>
<evidence type="ECO:0000313" key="3">
    <source>
        <dbReference type="Proteomes" id="UP001209803"/>
    </source>
</evidence>
<organism evidence="2 3">
    <name type="scientific">Roseibium porphyridii</name>
    <dbReference type="NCBI Taxonomy" id="2866279"/>
    <lineage>
        <taxon>Bacteria</taxon>
        <taxon>Pseudomonadati</taxon>
        <taxon>Pseudomonadota</taxon>
        <taxon>Alphaproteobacteria</taxon>
        <taxon>Hyphomicrobiales</taxon>
        <taxon>Stappiaceae</taxon>
        <taxon>Roseibium</taxon>
    </lineage>
</organism>
<proteinExistence type="predicted"/>
<keyword evidence="3" id="KW-1185">Reference proteome</keyword>